<organism evidence="9 10">
    <name type="scientific">Paractinoplanes rhizophilus</name>
    <dbReference type="NCBI Taxonomy" id="1416877"/>
    <lineage>
        <taxon>Bacteria</taxon>
        <taxon>Bacillati</taxon>
        <taxon>Actinomycetota</taxon>
        <taxon>Actinomycetes</taxon>
        <taxon>Micromonosporales</taxon>
        <taxon>Micromonosporaceae</taxon>
        <taxon>Paractinoplanes</taxon>
    </lineage>
</organism>
<dbReference type="InterPro" id="IPR002034">
    <property type="entry name" value="AIPM/Hcit_synth_CS"/>
</dbReference>
<sequence>MSGKLFAHLETWRPYTAFYVGLVGLAGASLTAPHAPAGRLAAAWAIPTLGWLAGLYGGDYFDRHLDAQAKPHRPIPSGRLGAGTALAMFLGCTVAGAVLSLLLNWRTVLLVLVALGTGVAYSKLLKGRGLAGNLARGSMTAFAFWYGSMMVASFPPPRVAVLAVVFVLHDTASNLVGAIRDIDGDRAGGYRTFAVHRGAATATRVAAGLLLAAYAVAVLVPELLNRTVTTAFVAMLASAAAFAAAALARMSGEPSRPAAYRAHTVLVFARILLAGALLGLAPWAPLAVLIVVAALTATGISQRLLRERHEFAPPAETPAAHAVVEFVDRQLATLAAMPGLHDWRRVIDIRLTDPDLRVRLLADDGRISRLAPDDAAPAHPELRITTSGRVFGDIFLHGRSNPRRAYLTRQLTMSASAADMIRLNQLFNTFRTASGAGPATTQPRRPEPVAPPEPPGVVVLSDTTLRDGEQMPGVVFTPAEKRELADRLAAAGIPLIEAGFPAVSADEAAAIRSIVDAGGDALIQAIARPVDRDVDAAVESGAHSIAIFIGTSDVHLRAKLRMTVDEVLRAVGTAVRRAKRAGRQVVFAAEDATRSDLDVLLRICSAAADAGADTIGLADTVGVANPASMADLVRTVTGQCPLPVAVHCHNDLGLATANSLAAIQAGASGVQCSVLGVGERAGNAPLEQVALALHVSLGHDTGLDLGLIQPLADHVAHLIGVPVPPYQPVVGGNAFTHESGLHLDGIVHDPGTYEPYEPGLLGRERHIVLGKHSGVSSVLAAAEAAGLELDHDQARAVLTEIKRSAQAKELREPMDAVSTIARFAPLVRSSQS</sequence>
<feature type="transmembrane region" description="Helical" evidence="7">
    <location>
        <begin position="108"/>
        <end position="125"/>
    </location>
</feature>
<evidence type="ECO:0000256" key="4">
    <source>
        <dbReference type="ARBA" id="ARBA00022989"/>
    </source>
</evidence>
<proteinExistence type="predicted"/>
<dbReference type="Gene3D" id="3.30.1050.10">
    <property type="entry name" value="SCP2 sterol-binding domain"/>
    <property type="match status" value="1"/>
</dbReference>
<gene>
    <name evidence="9" type="ORF">ACFQS1_05860</name>
</gene>
<dbReference type="PROSITE" id="PS00815">
    <property type="entry name" value="AIPM_HOMOCIT_SYNTH_1"/>
    <property type="match status" value="1"/>
</dbReference>
<dbReference type="SUPFAM" id="SSF51569">
    <property type="entry name" value="Aldolase"/>
    <property type="match status" value="1"/>
</dbReference>
<dbReference type="InterPro" id="IPR036527">
    <property type="entry name" value="SCP2_sterol-bd_dom_sf"/>
</dbReference>
<dbReference type="Pfam" id="PF00682">
    <property type="entry name" value="HMGL-like"/>
    <property type="match status" value="1"/>
</dbReference>
<reference evidence="10" key="1">
    <citation type="journal article" date="2019" name="Int. J. Syst. Evol. Microbiol.">
        <title>The Global Catalogue of Microorganisms (GCM) 10K type strain sequencing project: providing services to taxonomists for standard genome sequencing and annotation.</title>
        <authorList>
            <consortium name="The Broad Institute Genomics Platform"/>
            <consortium name="The Broad Institute Genome Sequencing Center for Infectious Disease"/>
            <person name="Wu L."/>
            <person name="Ma J."/>
        </authorList>
    </citation>
    <scope>NUCLEOTIDE SEQUENCE [LARGE SCALE GENOMIC DNA]</scope>
    <source>
        <strain evidence="10">XZYJT-10</strain>
    </source>
</reference>
<dbReference type="SUPFAM" id="SSF55718">
    <property type="entry name" value="SCP-like"/>
    <property type="match status" value="1"/>
</dbReference>
<keyword evidence="2" id="KW-0808">Transferase</keyword>
<keyword evidence="3 7" id="KW-0812">Transmembrane</keyword>
<name>A0ABW2HLN6_9ACTN</name>
<dbReference type="InterPro" id="IPR000891">
    <property type="entry name" value="PYR_CT"/>
</dbReference>
<dbReference type="Pfam" id="PF22617">
    <property type="entry name" value="HCS_D2"/>
    <property type="match status" value="1"/>
</dbReference>
<dbReference type="EMBL" id="JBHTBJ010000003">
    <property type="protein sequence ID" value="MFC7273496.1"/>
    <property type="molecule type" value="Genomic_DNA"/>
</dbReference>
<dbReference type="PROSITE" id="PS00816">
    <property type="entry name" value="AIPM_HOMOCIT_SYNTH_2"/>
    <property type="match status" value="1"/>
</dbReference>
<accession>A0ABW2HLN6</accession>
<comment type="subcellular location">
    <subcellularLocation>
        <location evidence="1">Membrane</location>
        <topology evidence="1">Multi-pass membrane protein</topology>
    </subcellularLocation>
</comment>
<feature type="transmembrane region" description="Helical" evidence="7">
    <location>
        <begin position="12"/>
        <end position="35"/>
    </location>
</feature>
<evidence type="ECO:0000256" key="1">
    <source>
        <dbReference type="ARBA" id="ARBA00004141"/>
    </source>
</evidence>
<dbReference type="CDD" id="cd13956">
    <property type="entry name" value="PT_UbiA"/>
    <property type="match status" value="1"/>
</dbReference>
<evidence type="ECO:0000256" key="5">
    <source>
        <dbReference type="ARBA" id="ARBA00023136"/>
    </source>
</evidence>
<dbReference type="Gene3D" id="3.20.20.70">
    <property type="entry name" value="Aldolase class I"/>
    <property type="match status" value="1"/>
</dbReference>
<feature type="region of interest" description="Disordered" evidence="6">
    <location>
        <begin position="433"/>
        <end position="455"/>
    </location>
</feature>
<feature type="transmembrane region" description="Helical" evidence="7">
    <location>
        <begin position="227"/>
        <end position="248"/>
    </location>
</feature>
<evidence type="ECO:0000313" key="10">
    <source>
        <dbReference type="Proteomes" id="UP001596548"/>
    </source>
</evidence>
<feature type="transmembrane region" description="Helical" evidence="7">
    <location>
        <begin position="41"/>
        <end position="61"/>
    </location>
</feature>
<feature type="domain" description="Pyruvate carboxyltransferase" evidence="8">
    <location>
        <begin position="458"/>
        <end position="709"/>
    </location>
</feature>
<dbReference type="InterPro" id="IPR013785">
    <property type="entry name" value="Aldolase_TIM"/>
</dbReference>
<evidence type="ECO:0000259" key="8">
    <source>
        <dbReference type="PROSITE" id="PS50991"/>
    </source>
</evidence>
<protein>
    <submittedName>
        <fullName evidence="9">UbiA family prenyltransferase</fullName>
    </submittedName>
</protein>
<keyword evidence="5 7" id="KW-0472">Membrane</keyword>
<dbReference type="InterPro" id="IPR000537">
    <property type="entry name" value="UbiA_prenyltransferase"/>
</dbReference>
<feature type="transmembrane region" description="Helical" evidence="7">
    <location>
        <begin position="82"/>
        <end position="102"/>
    </location>
</feature>
<keyword evidence="4 7" id="KW-1133">Transmembrane helix</keyword>
<dbReference type="RefSeq" id="WP_378965059.1">
    <property type="nucleotide sequence ID" value="NZ_JBHTBJ010000003.1"/>
</dbReference>
<keyword evidence="10" id="KW-1185">Reference proteome</keyword>
<dbReference type="InterPro" id="IPR044878">
    <property type="entry name" value="UbiA_sf"/>
</dbReference>
<dbReference type="Proteomes" id="UP001596548">
    <property type="component" value="Unassembled WGS sequence"/>
</dbReference>
<dbReference type="PANTHER" id="PTHR42880:SF1">
    <property type="entry name" value="ISOPROPYLMALATE_HOMOCITRATE_CITRAMALATE SYNTHASE FAMILY PROTEIN"/>
    <property type="match status" value="1"/>
</dbReference>
<feature type="transmembrane region" description="Helical" evidence="7">
    <location>
        <begin position="199"/>
        <end position="221"/>
    </location>
</feature>
<dbReference type="Gene3D" id="1.10.238.260">
    <property type="match status" value="1"/>
</dbReference>
<evidence type="ECO:0000256" key="6">
    <source>
        <dbReference type="SAM" id="MobiDB-lite"/>
    </source>
</evidence>
<comment type="caution">
    <text evidence="9">The sequence shown here is derived from an EMBL/GenBank/DDBJ whole genome shotgun (WGS) entry which is preliminary data.</text>
</comment>
<dbReference type="Gene3D" id="1.10.357.140">
    <property type="entry name" value="UbiA prenyltransferase"/>
    <property type="match status" value="1"/>
</dbReference>
<dbReference type="PROSITE" id="PS50991">
    <property type="entry name" value="PYR_CT"/>
    <property type="match status" value="1"/>
</dbReference>
<evidence type="ECO:0000256" key="2">
    <source>
        <dbReference type="ARBA" id="ARBA00022679"/>
    </source>
</evidence>
<dbReference type="Pfam" id="PF01040">
    <property type="entry name" value="UbiA"/>
    <property type="match status" value="1"/>
</dbReference>
<evidence type="ECO:0000256" key="7">
    <source>
        <dbReference type="SAM" id="Phobius"/>
    </source>
</evidence>
<evidence type="ECO:0000313" key="9">
    <source>
        <dbReference type="EMBL" id="MFC7273496.1"/>
    </source>
</evidence>
<evidence type="ECO:0000256" key="3">
    <source>
        <dbReference type="ARBA" id="ARBA00022692"/>
    </source>
</evidence>
<dbReference type="PANTHER" id="PTHR42880">
    <property type="entry name" value="HOMOCITRATE SYNTHASE"/>
    <property type="match status" value="1"/>
</dbReference>
<dbReference type="InterPro" id="IPR054691">
    <property type="entry name" value="LeuA/HCS_post-cat"/>
</dbReference>